<dbReference type="Proteomes" id="UP000708208">
    <property type="component" value="Unassembled WGS sequence"/>
</dbReference>
<evidence type="ECO:0000313" key="1">
    <source>
        <dbReference type="EMBL" id="CAG7833983.1"/>
    </source>
</evidence>
<keyword evidence="2" id="KW-1185">Reference proteome</keyword>
<name>A0A8J2PKA3_9HEXA</name>
<dbReference type="AlphaFoldDB" id="A0A8J2PKA3"/>
<accession>A0A8J2PKA3</accession>
<feature type="non-terminal residue" evidence="1">
    <location>
        <position position="1"/>
    </location>
</feature>
<comment type="caution">
    <text evidence="1">The sequence shown here is derived from an EMBL/GenBank/DDBJ whole genome shotgun (WGS) entry which is preliminary data.</text>
</comment>
<dbReference type="EMBL" id="CAJVCH010570075">
    <property type="protein sequence ID" value="CAG7833983.1"/>
    <property type="molecule type" value="Genomic_DNA"/>
</dbReference>
<protein>
    <submittedName>
        <fullName evidence="1">Uncharacterized protein</fullName>
    </submittedName>
</protein>
<proteinExistence type="predicted"/>
<reference evidence="1" key="1">
    <citation type="submission" date="2021-06" db="EMBL/GenBank/DDBJ databases">
        <authorList>
            <person name="Hodson N. C."/>
            <person name="Mongue J. A."/>
            <person name="Jaron S. K."/>
        </authorList>
    </citation>
    <scope>NUCLEOTIDE SEQUENCE</scope>
</reference>
<gene>
    <name evidence="1" type="ORF">AFUS01_LOCUS43535</name>
</gene>
<evidence type="ECO:0000313" key="2">
    <source>
        <dbReference type="Proteomes" id="UP000708208"/>
    </source>
</evidence>
<sequence length="32" mass="3527">MQLKLATATGSKKGGYLCMPSFGRTTDEKRIH</sequence>
<organism evidence="1 2">
    <name type="scientific">Allacma fusca</name>
    <dbReference type="NCBI Taxonomy" id="39272"/>
    <lineage>
        <taxon>Eukaryota</taxon>
        <taxon>Metazoa</taxon>
        <taxon>Ecdysozoa</taxon>
        <taxon>Arthropoda</taxon>
        <taxon>Hexapoda</taxon>
        <taxon>Collembola</taxon>
        <taxon>Symphypleona</taxon>
        <taxon>Sminthuridae</taxon>
        <taxon>Allacma</taxon>
    </lineage>
</organism>